<dbReference type="InterPro" id="IPR004843">
    <property type="entry name" value="Calcineurin-like_PHP"/>
</dbReference>
<dbReference type="Pfam" id="PF16656">
    <property type="entry name" value="Pur_ac_phosph_N"/>
    <property type="match status" value="1"/>
</dbReference>
<dbReference type="EMBL" id="CP106793">
    <property type="protein sequence ID" value="UXY24524.1"/>
    <property type="molecule type" value="Genomic_DNA"/>
</dbReference>
<name>A0ABY6ED70_9ACTN</name>
<dbReference type="InterPro" id="IPR039331">
    <property type="entry name" value="PAPs-like"/>
</dbReference>
<feature type="domain" description="Calcineurin-like phosphoesterase" evidence="2">
    <location>
        <begin position="211"/>
        <end position="397"/>
    </location>
</feature>
<keyword evidence="5" id="KW-1185">Reference proteome</keyword>
<evidence type="ECO:0000313" key="4">
    <source>
        <dbReference type="EMBL" id="UXY24524.1"/>
    </source>
</evidence>
<accession>A0ABY6ED70</accession>
<gene>
    <name evidence="4" type="ORF">N8I84_15370</name>
</gene>
<evidence type="ECO:0000313" key="5">
    <source>
        <dbReference type="Proteomes" id="UP001061298"/>
    </source>
</evidence>
<evidence type="ECO:0000256" key="1">
    <source>
        <dbReference type="ARBA" id="ARBA00022729"/>
    </source>
</evidence>
<dbReference type="InterPro" id="IPR029052">
    <property type="entry name" value="Metallo-depent_PP-like"/>
</dbReference>
<dbReference type="Gene3D" id="3.60.21.10">
    <property type="match status" value="1"/>
</dbReference>
<sequence length="521" mass="56853">MGVPEKLAARMSMAEQHEYLRARFSRRTMIRGGAVTLGAVAGGAFVPGATAQAAVPTQSTAPAVESVDGALVAPFGRHLAFGNDPRTEITVSWQVPVAVKNPFIRIGAHPWDLSRRIPAEVRTLYTPAGVGASGDHTQYYLHAKLTHLRPGRTYYYGVGHEGFDPAERHLLGTLGTFTTAPAHKEPFTFTAFGDQGVSYHGLANDSLILGQDPVFHLHAGDIAYADPSGAGKTADTGFDSRVWDQFLAQTESVAKSVPWMVSYGNHDMEAWYSPNGYGGEEARFTLPDNGPDKKNLPGVYSFVYGNTAIISLDPNDVSFEIPANLGISGGTQTTWFEAQLKKYRASKDVDFIIVFFHHCAYCTSTAHASEGGVRQEWVPLFEKYTVDLVINGHNHQYERTDVIKGDKVAKKLPIGETAYPETEGVVYVTAGAAGRSLYAFTAPDSYEGHLNEVDSVASFINTKDGKVNETVAWSRVRYLNYSFLRVDVEPAPRGHYAKLKVSGIAETGDRIDHFTVARRAK</sequence>
<keyword evidence="1" id="KW-0732">Signal</keyword>
<dbReference type="PANTHER" id="PTHR22953:SF153">
    <property type="entry name" value="PURPLE ACID PHOSPHATASE"/>
    <property type="match status" value="1"/>
</dbReference>
<dbReference type="InterPro" id="IPR008963">
    <property type="entry name" value="Purple_acid_Pase-like_N"/>
</dbReference>
<dbReference type="SUPFAM" id="SSF56300">
    <property type="entry name" value="Metallo-dependent phosphatases"/>
    <property type="match status" value="1"/>
</dbReference>
<organism evidence="4 5">
    <name type="scientific">Streptomyces cynarae</name>
    <dbReference type="NCBI Taxonomy" id="2981134"/>
    <lineage>
        <taxon>Bacteria</taxon>
        <taxon>Bacillati</taxon>
        <taxon>Actinomycetota</taxon>
        <taxon>Actinomycetes</taxon>
        <taxon>Kitasatosporales</taxon>
        <taxon>Streptomycetaceae</taxon>
        <taxon>Streptomyces</taxon>
    </lineage>
</organism>
<dbReference type="Proteomes" id="UP001061298">
    <property type="component" value="Chromosome"/>
</dbReference>
<feature type="domain" description="Purple acid phosphatase N-terminal" evidence="3">
    <location>
        <begin position="74"/>
        <end position="162"/>
    </location>
</feature>
<proteinExistence type="predicted"/>
<dbReference type="RefSeq" id="WP_263234768.1">
    <property type="nucleotide sequence ID" value="NZ_CP106793.1"/>
</dbReference>
<dbReference type="Gene3D" id="2.60.40.380">
    <property type="entry name" value="Purple acid phosphatase-like, N-terminal"/>
    <property type="match status" value="1"/>
</dbReference>
<dbReference type="PANTHER" id="PTHR22953">
    <property type="entry name" value="ACID PHOSPHATASE RELATED"/>
    <property type="match status" value="1"/>
</dbReference>
<dbReference type="InterPro" id="IPR006311">
    <property type="entry name" value="TAT_signal"/>
</dbReference>
<reference evidence="4" key="1">
    <citation type="submission" date="2022-10" db="EMBL/GenBank/DDBJ databases">
        <authorList>
            <person name="Mo P."/>
        </authorList>
    </citation>
    <scope>NUCLEOTIDE SEQUENCE</scope>
    <source>
        <strain evidence="4">HUAS 13-4</strain>
    </source>
</reference>
<dbReference type="Pfam" id="PF00149">
    <property type="entry name" value="Metallophos"/>
    <property type="match status" value="1"/>
</dbReference>
<dbReference type="PROSITE" id="PS51318">
    <property type="entry name" value="TAT"/>
    <property type="match status" value="1"/>
</dbReference>
<dbReference type="InterPro" id="IPR015914">
    <property type="entry name" value="PAPs_N"/>
</dbReference>
<evidence type="ECO:0000259" key="2">
    <source>
        <dbReference type="Pfam" id="PF00149"/>
    </source>
</evidence>
<evidence type="ECO:0000259" key="3">
    <source>
        <dbReference type="Pfam" id="PF16656"/>
    </source>
</evidence>
<protein>
    <submittedName>
        <fullName evidence="4">Metallophosphoesterase family protein</fullName>
    </submittedName>
</protein>
<dbReference type="SUPFAM" id="SSF49363">
    <property type="entry name" value="Purple acid phosphatase, N-terminal domain"/>
    <property type="match status" value="1"/>
</dbReference>